<keyword evidence="6 9" id="KW-1133">Transmembrane helix</keyword>
<evidence type="ECO:0000256" key="2">
    <source>
        <dbReference type="ARBA" id="ARBA00022448"/>
    </source>
</evidence>
<proteinExistence type="inferred from homology"/>
<reference evidence="10 11" key="1">
    <citation type="submission" date="2022-03" db="EMBL/GenBank/DDBJ databases">
        <title>Rhizobium SSM4.3 sp. nov., isolated from Sediment (Gouqi Island).</title>
        <authorList>
            <person name="Chen G."/>
        </authorList>
    </citation>
    <scope>NUCLEOTIDE SEQUENCE [LARGE SCALE GENOMIC DNA]</scope>
    <source>
        <strain evidence="10 11">SSM4.3</strain>
        <plasmid evidence="10">unnamed</plasmid>
    </source>
</reference>
<evidence type="ECO:0000313" key="10">
    <source>
        <dbReference type="EMBL" id="MCJ8237572.1"/>
    </source>
</evidence>
<keyword evidence="10" id="KW-0614">Plasmid</keyword>
<dbReference type="Proteomes" id="UP001522662">
    <property type="component" value="Unassembled WGS sequence"/>
</dbReference>
<evidence type="ECO:0000256" key="9">
    <source>
        <dbReference type="SAM" id="Phobius"/>
    </source>
</evidence>
<dbReference type="PANTHER" id="PTHR30574:SF1">
    <property type="entry name" value="SULPHUR TRANSPORT DOMAIN-CONTAINING PROTEIN"/>
    <property type="match status" value="1"/>
</dbReference>
<evidence type="ECO:0000256" key="3">
    <source>
        <dbReference type="ARBA" id="ARBA00022475"/>
    </source>
</evidence>
<evidence type="ECO:0000313" key="11">
    <source>
        <dbReference type="Proteomes" id="UP001522662"/>
    </source>
</evidence>
<keyword evidence="3" id="KW-1003">Cell membrane</keyword>
<geneLocation type="plasmid" evidence="10">
    <name>unnamed</name>
</geneLocation>
<sequence>MTEFTPLMSFAGGLLIGLSALLLMLTWGRIAGMTAIVGGILPPLGADWSWKLAFLAGAILAPFALSLSGYVVEYAVPVSTAALVIGGLIAGIGVTFGSGCTSGHGICGMARLSRRSIAATVTFMAFAVLTVFLIRHVFGVTI</sequence>
<dbReference type="EMBL" id="JALAYX010000001">
    <property type="protein sequence ID" value="MCJ8237572.1"/>
    <property type="molecule type" value="Genomic_DNA"/>
</dbReference>
<name>A0ABT0CWR7_9HYPH</name>
<comment type="similarity">
    <text evidence="8">Belongs to the TsuA/YedE (TC 9.B.102) family.</text>
</comment>
<evidence type="ECO:0000256" key="6">
    <source>
        <dbReference type="ARBA" id="ARBA00022989"/>
    </source>
</evidence>
<accession>A0ABT0CWR7</accession>
<evidence type="ECO:0000256" key="8">
    <source>
        <dbReference type="ARBA" id="ARBA00035655"/>
    </source>
</evidence>
<keyword evidence="4" id="KW-0997">Cell inner membrane</keyword>
<dbReference type="PANTHER" id="PTHR30574">
    <property type="entry name" value="INNER MEMBRANE PROTEIN YEDE"/>
    <property type="match status" value="1"/>
</dbReference>
<dbReference type="InterPro" id="IPR007272">
    <property type="entry name" value="Sulf_transp_TsuA/YedE"/>
</dbReference>
<feature type="transmembrane region" description="Helical" evidence="9">
    <location>
        <begin position="6"/>
        <end position="27"/>
    </location>
</feature>
<feature type="transmembrane region" description="Helical" evidence="9">
    <location>
        <begin position="74"/>
        <end position="96"/>
    </location>
</feature>
<keyword evidence="7 9" id="KW-0472">Membrane</keyword>
<organism evidence="10 11">
    <name type="scientific">Peteryoungia algae</name>
    <dbReference type="NCBI Taxonomy" id="2919917"/>
    <lineage>
        <taxon>Bacteria</taxon>
        <taxon>Pseudomonadati</taxon>
        <taxon>Pseudomonadota</taxon>
        <taxon>Alphaproteobacteria</taxon>
        <taxon>Hyphomicrobiales</taxon>
        <taxon>Rhizobiaceae</taxon>
        <taxon>Peteryoungia</taxon>
    </lineage>
</organism>
<feature type="transmembrane region" description="Helical" evidence="9">
    <location>
        <begin position="117"/>
        <end position="138"/>
    </location>
</feature>
<evidence type="ECO:0000256" key="7">
    <source>
        <dbReference type="ARBA" id="ARBA00023136"/>
    </source>
</evidence>
<keyword evidence="5 9" id="KW-0812">Transmembrane</keyword>
<protein>
    <submittedName>
        <fullName evidence="10">YeeE/YedE family protein</fullName>
    </submittedName>
</protein>
<keyword evidence="2" id="KW-0813">Transport</keyword>
<comment type="subcellular location">
    <subcellularLocation>
        <location evidence="1">Cell inner membrane</location>
        <topology evidence="1">Multi-pass membrane protein</topology>
    </subcellularLocation>
</comment>
<keyword evidence="11" id="KW-1185">Reference proteome</keyword>
<feature type="transmembrane region" description="Helical" evidence="9">
    <location>
        <begin position="48"/>
        <end position="68"/>
    </location>
</feature>
<evidence type="ECO:0000256" key="1">
    <source>
        <dbReference type="ARBA" id="ARBA00004429"/>
    </source>
</evidence>
<gene>
    <name evidence="10" type="ORF">MKJ03_04485</name>
</gene>
<evidence type="ECO:0000256" key="5">
    <source>
        <dbReference type="ARBA" id="ARBA00022692"/>
    </source>
</evidence>
<dbReference type="RefSeq" id="WP_245135077.1">
    <property type="nucleotide sequence ID" value="NZ_CP128477.1"/>
</dbReference>
<comment type="caution">
    <text evidence="10">The sequence shown here is derived from an EMBL/GenBank/DDBJ whole genome shotgun (WGS) entry which is preliminary data.</text>
</comment>
<evidence type="ECO:0000256" key="4">
    <source>
        <dbReference type="ARBA" id="ARBA00022519"/>
    </source>
</evidence>